<keyword evidence="2" id="KW-1185">Reference proteome</keyword>
<comment type="caution">
    <text evidence="1">The sequence shown here is derived from an EMBL/GenBank/DDBJ whole genome shotgun (WGS) entry which is preliminary data.</text>
</comment>
<dbReference type="AlphaFoldDB" id="A0A3M6U4Z5"/>
<reference evidence="1 2" key="1">
    <citation type="journal article" date="2018" name="Sci. Rep.">
        <title>Comparative analysis of the Pocillopora damicornis genome highlights role of immune system in coral evolution.</title>
        <authorList>
            <person name="Cunning R."/>
            <person name="Bay R.A."/>
            <person name="Gillette P."/>
            <person name="Baker A.C."/>
            <person name="Traylor-Knowles N."/>
        </authorList>
    </citation>
    <scope>NUCLEOTIDE SEQUENCE [LARGE SCALE GENOMIC DNA]</scope>
    <source>
        <strain evidence="1">RSMAS</strain>
        <tissue evidence="1">Whole animal</tissue>
    </source>
</reference>
<name>A0A3M6U4Z5_POCDA</name>
<evidence type="ECO:0000313" key="1">
    <source>
        <dbReference type="EMBL" id="RMX48765.1"/>
    </source>
</evidence>
<dbReference type="EMBL" id="RCHS01002239">
    <property type="protein sequence ID" value="RMX48765.1"/>
    <property type="molecule type" value="Genomic_DNA"/>
</dbReference>
<dbReference type="Proteomes" id="UP000275408">
    <property type="component" value="Unassembled WGS sequence"/>
</dbReference>
<organism evidence="1 2">
    <name type="scientific">Pocillopora damicornis</name>
    <name type="common">Cauliflower coral</name>
    <name type="synonym">Millepora damicornis</name>
    <dbReference type="NCBI Taxonomy" id="46731"/>
    <lineage>
        <taxon>Eukaryota</taxon>
        <taxon>Metazoa</taxon>
        <taxon>Cnidaria</taxon>
        <taxon>Anthozoa</taxon>
        <taxon>Hexacorallia</taxon>
        <taxon>Scleractinia</taxon>
        <taxon>Astrocoeniina</taxon>
        <taxon>Pocilloporidae</taxon>
        <taxon>Pocillopora</taxon>
    </lineage>
</organism>
<evidence type="ECO:0000313" key="2">
    <source>
        <dbReference type="Proteomes" id="UP000275408"/>
    </source>
</evidence>
<proteinExistence type="predicted"/>
<protein>
    <submittedName>
        <fullName evidence="1">Uncharacterized protein</fullName>
    </submittedName>
</protein>
<gene>
    <name evidence="1" type="ORF">pdam_00001620</name>
</gene>
<accession>A0A3M6U4Z5</accession>
<sequence length="179" mass="20252">MPIKGAANNQSRYRCVKVPVQTSSITPIHVYMDRQSDLINLTRNFFELKVGFKTLGNANLTSHADAVATMHIPANNIAYTLFKQINCRANGTLLTEQGEKIRTLRMKPFVDVFHQGKWIVPRTLLEFEFYLNAAALFMNGEANPPDEAARVNPEDIKLTFHLCLVQLNPSVYNELMLTV</sequence>